<dbReference type="InterPro" id="IPR003594">
    <property type="entry name" value="HATPase_dom"/>
</dbReference>
<dbReference type="Gene3D" id="1.20.5.1930">
    <property type="match status" value="1"/>
</dbReference>
<dbReference type="KEGG" id="aev:EI546_06095"/>
<evidence type="ECO:0000256" key="3">
    <source>
        <dbReference type="ARBA" id="ARBA00022553"/>
    </source>
</evidence>
<keyword evidence="9" id="KW-1133">Transmembrane helix</keyword>
<proteinExistence type="predicted"/>
<dbReference type="CDD" id="cd16917">
    <property type="entry name" value="HATPase_UhpB-NarQ-NarX-like"/>
    <property type="match status" value="1"/>
</dbReference>
<keyword evidence="3" id="KW-0597">Phosphoprotein</keyword>
<sequence>MLQKEEVLLIGYFITTIFLLVIFVVIFVVAFLRRKNSFLKERFESEQRYQRELAKSQIEIQEATLKNIAWELHDNVGQLLSVANMQLNVLRQAVPEVYREQIMETRDMVQKSVQEVRSLSKVLNNEVVLKNGLLSSLQVELDRFNRLGYLEASIQVVGDIVPIKNSSEIILFRILQEFFSNVIKHARASKLFVSLEYMEDSLEITVIDDGVGFDTTLVTGGSGMETMKSRAALLNASFSINSEKGKGVQLFLKYHYSNAR</sequence>
<evidence type="ECO:0000313" key="13">
    <source>
        <dbReference type="Proteomes" id="UP000285517"/>
    </source>
</evidence>
<dbReference type="Pfam" id="PF02518">
    <property type="entry name" value="HATPase_c"/>
    <property type="match status" value="1"/>
</dbReference>
<dbReference type="InterPro" id="IPR050482">
    <property type="entry name" value="Sensor_HK_TwoCompSys"/>
</dbReference>
<feature type="domain" description="Histidine kinase/HSP90-like ATPase" evidence="10">
    <location>
        <begin position="168"/>
        <end position="250"/>
    </location>
</feature>
<keyword evidence="5" id="KW-0547">Nucleotide-binding</keyword>
<keyword evidence="6 12" id="KW-0418">Kinase</keyword>
<name>A0A410G258_9FLAO</name>
<dbReference type="SUPFAM" id="SSF55874">
    <property type="entry name" value="ATPase domain of HSP90 chaperone/DNA topoisomerase II/histidine kinase"/>
    <property type="match status" value="1"/>
</dbReference>
<dbReference type="GO" id="GO:0046983">
    <property type="term" value="F:protein dimerization activity"/>
    <property type="evidence" value="ECO:0007669"/>
    <property type="project" value="InterPro"/>
</dbReference>
<evidence type="ECO:0000256" key="8">
    <source>
        <dbReference type="ARBA" id="ARBA00023012"/>
    </source>
</evidence>
<evidence type="ECO:0000256" key="9">
    <source>
        <dbReference type="SAM" id="Phobius"/>
    </source>
</evidence>
<keyword evidence="4" id="KW-0808">Transferase</keyword>
<keyword evidence="7" id="KW-0067">ATP-binding</keyword>
<evidence type="ECO:0000256" key="2">
    <source>
        <dbReference type="ARBA" id="ARBA00012438"/>
    </source>
</evidence>
<evidence type="ECO:0000256" key="1">
    <source>
        <dbReference type="ARBA" id="ARBA00000085"/>
    </source>
</evidence>
<protein>
    <recommendedName>
        <fullName evidence="2">histidine kinase</fullName>
        <ecNumber evidence="2">2.7.13.3</ecNumber>
    </recommendedName>
</protein>
<dbReference type="GO" id="GO:0016020">
    <property type="term" value="C:membrane"/>
    <property type="evidence" value="ECO:0007669"/>
    <property type="project" value="InterPro"/>
</dbReference>
<dbReference type="GO" id="GO:0000155">
    <property type="term" value="F:phosphorelay sensor kinase activity"/>
    <property type="evidence" value="ECO:0007669"/>
    <property type="project" value="InterPro"/>
</dbReference>
<evidence type="ECO:0000313" key="12">
    <source>
        <dbReference type="EMBL" id="QAA81325.1"/>
    </source>
</evidence>
<dbReference type="InterPro" id="IPR011712">
    <property type="entry name" value="Sig_transdc_His_kin_sub3_dim/P"/>
</dbReference>
<keyword evidence="9" id="KW-0472">Membrane</keyword>
<feature type="transmembrane region" description="Helical" evidence="9">
    <location>
        <begin position="12"/>
        <end position="32"/>
    </location>
</feature>
<dbReference type="PANTHER" id="PTHR24421:SF10">
    <property type="entry name" value="NITRATE_NITRITE SENSOR PROTEIN NARQ"/>
    <property type="match status" value="1"/>
</dbReference>
<dbReference type="Gene3D" id="3.30.565.10">
    <property type="entry name" value="Histidine kinase-like ATPase, C-terminal domain"/>
    <property type="match status" value="1"/>
</dbReference>
<dbReference type="AlphaFoldDB" id="A0A410G258"/>
<evidence type="ECO:0000256" key="4">
    <source>
        <dbReference type="ARBA" id="ARBA00022679"/>
    </source>
</evidence>
<dbReference type="RefSeq" id="WP_128249713.1">
    <property type="nucleotide sequence ID" value="NZ_CP034951.1"/>
</dbReference>
<accession>A0A410G258</accession>
<keyword evidence="13" id="KW-1185">Reference proteome</keyword>
<dbReference type="Pfam" id="PF07730">
    <property type="entry name" value="HisKA_3"/>
    <property type="match status" value="1"/>
</dbReference>
<dbReference type="InterPro" id="IPR036890">
    <property type="entry name" value="HATPase_C_sf"/>
</dbReference>
<dbReference type="EC" id="2.7.13.3" evidence="2"/>
<dbReference type="PANTHER" id="PTHR24421">
    <property type="entry name" value="NITRATE/NITRITE SENSOR PROTEIN NARX-RELATED"/>
    <property type="match status" value="1"/>
</dbReference>
<keyword evidence="8" id="KW-0902">Two-component regulatory system</keyword>
<feature type="domain" description="Signal transduction histidine kinase subgroup 3 dimerisation and phosphoacceptor" evidence="11">
    <location>
        <begin position="67"/>
        <end position="124"/>
    </location>
</feature>
<evidence type="ECO:0000256" key="5">
    <source>
        <dbReference type="ARBA" id="ARBA00022741"/>
    </source>
</evidence>
<dbReference type="OrthoDB" id="9760839at2"/>
<evidence type="ECO:0000256" key="7">
    <source>
        <dbReference type="ARBA" id="ARBA00022840"/>
    </source>
</evidence>
<gene>
    <name evidence="12" type="ORF">EI546_06095</name>
</gene>
<dbReference type="Proteomes" id="UP000285517">
    <property type="component" value="Chromosome"/>
</dbReference>
<organism evidence="12 13">
    <name type="scientific">Aequorivita ciconiae</name>
    <dbReference type="NCBI Taxonomy" id="2494375"/>
    <lineage>
        <taxon>Bacteria</taxon>
        <taxon>Pseudomonadati</taxon>
        <taxon>Bacteroidota</taxon>
        <taxon>Flavobacteriia</taxon>
        <taxon>Flavobacteriales</taxon>
        <taxon>Flavobacteriaceae</taxon>
        <taxon>Aequorivita</taxon>
    </lineage>
</organism>
<dbReference type="EMBL" id="CP034951">
    <property type="protein sequence ID" value="QAA81325.1"/>
    <property type="molecule type" value="Genomic_DNA"/>
</dbReference>
<keyword evidence="9" id="KW-0812">Transmembrane</keyword>
<dbReference type="GO" id="GO:0005524">
    <property type="term" value="F:ATP binding"/>
    <property type="evidence" value="ECO:0007669"/>
    <property type="project" value="UniProtKB-KW"/>
</dbReference>
<evidence type="ECO:0000256" key="6">
    <source>
        <dbReference type="ARBA" id="ARBA00022777"/>
    </source>
</evidence>
<evidence type="ECO:0000259" key="11">
    <source>
        <dbReference type="Pfam" id="PF07730"/>
    </source>
</evidence>
<evidence type="ECO:0000259" key="10">
    <source>
        <dbReference type="Pfam" id="PF02518"/>
    </source>
</evidence>
<reference evidence="12 13" key="1">
    <citation type="submission" date="2019-01" db="EMBL/GenBank/DDBJ databases">
        <title>Complete genome sequencing of Aequorivita sp. H23M31.</title>
        <authorList>
            <person name="Bae J.-W."/>
        </authorList>
    </citation>
    <scope>NUCLEOTIDE SEQUENCE [LARGE SCALE GENOMIC DNA]</scope>
    <source>
        <strain evidence="12 13">H23M31</strain>
    </source>
</reference>
<comment type="catalytic activity">
    <reaction evidence="1">
        <text>ATP + protein L-histidine = ADP + protein N-phospho-L-histidine.</text>
        <dbReference type="EC" id="2.7.13.3"/>
    </reaction>
</comment>